<keyword evidence="11" id="KW-1185">Reference proteome</keyword>
<evidence type="ECO:0000256" key="8">
    <source>
        <dbReference type="SAM" id="Phobius"/>
    </source>
</evidence>
<evidence type="ECO:0000259" key="9">
    <source>
        <dbReference type="Pfam" id="PF13813"/>
    </source>
</evidence>
<dbReference type="OrthoDB" id="1077582at2759"/>
<dbReference type="GO" id="GO:0016020">
    <property type="term" value="C:membrane"/>
    <property type="evidence" value="ECO:0007669"/>
    <property type="project" value="UniProtKB-SubCell"/>
</dbReference>
<dbReference type="PANTHER" id="PTHR31595:SF57">
    <property type="entry name" value="OS04G0481900 PROTEIN"/>
    <property type="match status" value="1"/>
</dbReference>
<dbReference type="EMBL" id="MU150247">
    <property type="protein sequence ID" value="KAF9465459.1"/>
    <property type="molecule type" value="Genomic_DNA"/>
</dbReference>
<evidence type="ECO:0000256" key="2">
    <source>
        <dbReference type="ARBA" id="ARBA00005179"/>
    </source>
</evidence>
<reference evidence="10" key="1">
    <citation type="submission" date="2020-11" db="EMBL/GenBank/DDBJ databases">
        <authorList>
            <consortium name="DOE Joint Genome Institute"/>
            <person name="Ahrendt S."/>
            <person name="Riley R."/>
            <person name="Andreopoulos W."/>
            <person name="Labutti K."/>
            <person name="Pangilinan J."/>
            <person name="Ruiz-Duenas F.J."/>
            <person name="Barrasa J.M."/>
            <person name="Sanchez-Garcia M."/>
            <person name="Camarero S."/>
            <person name="Miyauchi S."/>
            <person name="Serrano A."/>
            <person name="Linde D."/>
            <person name="Babiker R."/>
            <person name="Drula E."/>
            <person name="Ayuso-Fernandez I."/>
            <person name="Pacheco R."/>
            <person name="Padilla G."/>
            <person name="Ferreira P."/>
            <person name="Barriuso J."/>
            <person name="Kellner H."/>
            <person name="Castanera R."/>
            <person name="Alfaro M."/>
            <person name="Ramirez L."/>
            <person name="Pisabarro A.G."/>
            <person name="Kuo A."/>
            <person name="Tritt A."/>
            <person name="Lipzen A."/>
            <person name="He G."/>
            <person name="Yan M."/>
            <person name="Ng V."/>
            <person name="Cullen D."/>
            <person name="Martin F."/>
            <person name="Rosso M.-N."/>
            <person name="Henrissat B."/>
            <person name="Hibbett D."/>
            <person name="Martinez A.T."/>
            <person name="Grigoriev I.V."/>
        </authorList>
    </citation>
    <scope>NUCLEOTIDE SEQUENCE</scope>
    <source>
        <strain evidence="10">CBS 247.69</strain>
    </source>
</reference>
<dbReference type="GO" id="GO:0008374">
    <property type="term" value="F:O-acyltransferase activity"/>
    <property type="evidence" value="ECO:0007669"/>
    <property type="project" value="InterPro"/>
</dbReference>
<evidence type="ECO:0000256" key="3">
    <source>
        <dbReference type="ARBA" id="ARBA00007282"/>
    </source>
</evidence>
<accession>A0A9P6CM09</accession>
<protein>
    <submittedName>
        <fullName evidence="10">Membrane bound O-acyl transferase family-domain-containing protein</fullName>
    </submittedName>
</protein>
<feature type="transmembrane region" description="Helical" evidence="8">
    <location>
        <begin position="53"/>
        <end position="75"/>
    </location>
</feature>
<keyword evidence="6 8" id="KW-1133">Transmembrane helix</keyword>
<dbReference type="GO" id="GO:0006629">
    <property type="term" value="P:lipid metabolic process"/>
    <property type="evidence" value="ECO:0007669"/>
    <property type="project" value="InterPro"/>
</dbReference>
<keyword evidence="7 8" id="KW-0472">Membrane</keyword>
<evidence type="ECO:0000256" key="6">
    <source>
        <dbReference type="ARBA" id="ARBA00022989"/>
    </source>
</evidence>
<dbReference type="Pfam" id="PF13813">
    <property type="entry name" value="MBOAT_2"/>
    <property type="match status" value="1"/>
</dbReference>
<evidence type="ECO:0000256" key="7">
    <source>
        <dbReference type="ARBA" id="ARBA00023136"/>
    </source>
</evidence>
<sequence>MADLPLVLPFILYFSLPFYALVRKPSPYRPLLILPIAAIALYLVQFATTDHPIFDYLLGNLICGNLVSSIDFILLTDVQNELRLSGQTGPISRTSLSERLKWAWKLFIGVRGIGWAHEPKHALSIREKNVTRGSFVAKQTISLVGYVFTLRALEVYQHTTGSNYVPKHFSGTAHSIFETLQLPLLASLTTFAHMSMSYTSLGALSVGLKISDPEDWPPLFGALSDAYTIRRFWGRTWHQFLRRMVSSHGKYLAHRIFHLAKGSVASSYVQLYTAFFISGVIHHTGDYMISCLWQGRSLHFFLMQAVAITAEDGAIRFGKTMGIQGSCWWKGLGFVWCWLWFSYLLPIWLTPIFEVVDALRT</sequence>
<dbReference type="InterPro" id="IPR044851">
    <property type="entry name" value="Wax_synthase"/>
</dbReference>
<feature type="transmembrane region" description="Helical" evidence="8">
    <location>
        <begin position="29"/>
        <end position="47"/>
    </location>
</feature>
<dbReference type="PANTHER" id="PTHR31595">
    <property type="entry name" value="LONG-CHAIN-ALCOHOL O-FATTY-ACYLTRANSFERASE 3-RELATED"/>
    <property type="match status" value="1"/>
</dbReference>
<gene>
    <name evidence="10" type="ORF">BDZ94DRAFT_1320273</name>
</gene>
<name>A0A9P6CM09_9AGAR</name>
<evidence type="ECO:0000313" key="11">
    <source>
        <dbReference type="Proteomes" id="UP000807353"/>
    </source>
</evidence>
<comment type="subcellular location">
    <subcellularLocation>
        <location evidence="1">Membrane</location>
        <topology evidence="1">Multi-pass membrane protein</topology>
    </subcellularLocation>
</comment>
<evidence type="ECO:0000256" key="4">
    <source>
        <dbReference type="ARBA" id="ARBA00022679"/>
    </source>
</evidence>
<keyword evidence="4 10" id="KW-0808">Transferase</keyword>
<dbReference type="AlphaFoldDB" id="A0A9P6CM09"/>
<proteinExistence type="inferred from homology"/>
<evidence type="ECO:0000256" key="1">
    <source>
        <dbReference type="ARBA" id="ARBA00004141"/>
    </source>
</evidence>
<organism evidence="10 11">
    <name type="scientific">Collybia nuda</name>
    <dbReference type="NCBI Taxonomy" id="64659"/>
    <lineage>
        <taxon>Eukaryota</taxon>
        <taxon>Fungi</taxon>
        <taxon>Dikarya</taxon>
        <taxon>Basidiomycota</taxon>
        <taxon>Agaricomycotina</taxon>
        <taxon>Agaricomycetes</taxon>
        <taxon>Agaricomycetidae</taxon>
        <taxon>Agaricales</taxon>
        <taxon>Tricholomatineae</taxon>
        <taxon>Clitocybaceae</taxon>
        <taxon>Collybia</taxon>
    </lineage>
</organism>
<evidence type="ECO:0000313" key="10">
    <source>
        <dbReference type="EMBL" id="KAF9465459.1"/>
    </source>
</evidence>
<feature type="domain" description="Wax synthase" evidence="9">
    <location>
        <begin position="216"/>
        <end position="302"/>
    </location>
</feature>
<comment type="similarity">
    <text evidence="3">Belongs to the wax synthase family.</text>
</comment>
<dbReference type="Proteomes" id="UP000807353">
    <property type="component" value="Unassembled WGS sequence"/>
</dbReference>
<comment type="caution">
    <text evidence="10">The sequence shown here is derived from an EMBL/GenBank/DDBJ whole genome shotgun (WGS) entry which is preliminary data.</text>
</comment>
<feature type="transmembrane region" description="Helical" evidence="8">
    <location>
        <begin position="6"/>
        <end position="22"/>
    </location>
</feature>
<dbReference type="InterPro" id="IPR032805">
    <property type="entry name" value="Wax_synthase_dom"/>
</dbReference>
<keyword evidence="5 8" id="KW-0812">Transmembrane</keyword>
<comment type="pathway">
    <text evidence="2">Secondary metabolite biosynthesis.</text>
</comment>
<feature type="transmembrane region" description="Helical" evidence="8">
    <location>
        <begin position="327"/>
        <end position="349"/>
    </location>
</feature>
<evidence type="ECO:0000256" key="5">
    <source>
        <dbReference type="ARBA" id="ARBA00022692"/>
    </source>
</evidence>